<comment type="caution">
    <text evidence="6">The sequence shown here is derived from an EMBL/GenBank/DDBJ whole genome shotgun (WGS) entry which is preliminary data.</text>
</comment>
<evidence type="ECO:0000256" key="2">
    <source>
        <dbReference type="ARBA" id="ARBA00022692"/>
    </source>
</evidence>
<comment type="subcellular location">
    <subcellularLocation>
        <location evidence="1">Endomembrane system</location>
        <topology evidence="1">Multi-pass membrane protein</topology>
    </subcellularLocation>
</comment>
<dbReference type="GO" id="GO:0032259">
    <property type="term" value="P:methylation"/>
    <property type="evidence" value="ECO:0007669"/>
    <property type="project" value="UniProtKB-KW"/>
</dbReference>
<keyword evidence="7" id="KW-1185">Reference proteome</keyword>
<evidence type="ECO:0000256" key="5">
    <source>
        <dbReference type="SAM" id="Phobius"/>
    </source>
</evidence>
<dbReference type="PANTHER" id="PTHR12714">
    <property type="entry name" value="PROTEIN-S ISOPRENYLCYSTEINE O-METHYLTRANSFERASE"/>
    <property type="match status" value="1"/>
</dbReference>
<gene>
    <name evidence="6" type="ORF">ACHKAR_14680</name>
</gene>
<evidence type="ECO:0000256" key="1">
    <source>
        <dbReference type="ARBA" id="ARBA00004127"/>
    </source>
</evidence>
<feature type="transmembrane region" description="Helical" evidence="5">
    <location>
        <begin position="103"/>
        <end position="130"/>
    </location>
</feature>
<proteinExistence type="predicted"/>
<accession>A0ABW7NAT5</accession>
<keyword evidence="4 5" id="KW-0472">Membrane</keyword>
<protein>
    <submittedName>
        <fullName evidence="6">Methyltransferase family protein</fullName>
        <ecNumber evidence="6">2.1.1.100</ecNumber>
        <ecNumber evidence="6">2.1.1.334</ecNumber>
    </submittedName>
</protein>
<dbReference type="RefSeq" id="WP_395418111.1">
    <property type="nucleotide sequence ID" value="NZ_JBIPKE010000018.1"/>
</dbReference>
<keyword evidence="6" id="KW-0808">Transferase</keyword>
<feature type="transmembrane region" description="Helical" evidence="5">
    <location>
        <begin position="217"/>
        <end position="234"/>
    </location>
</feature>
<evidence type="ECO:0000256" key="4">
    <source>
        <dbReference type="ARBA" id="ARBA00023136"/>
    </source>
</evidence>
<keyword evidence="6" id="KW-0489">Methyltransferase</keyword>
<dbReference type="EMBL" id="JBIPKE010000018">
    <property type="protein sequence ID" value="MFH6984698.1"/>
    <property type="molecule type" value="Genomic_DNA"/>
</dbReference>
<dbReference type="EC" id="2.1.1.334" evidence="6"/>
<sequence>MLRQGQFLFKFRGLLPVAFLIIGLIIFFLQARHSAFFFTEDDQRTYDLACLCLALSGLIIRIITVGYSPKGTSGRNTATQVAHQLNTTGLYAVTRNPLYLGNFLLWLAVVLLCQHLGFTILFLLSFWWFYRLIIFTEETFLETEFGADYLTWKNNTPVFFPSLRKYQPSTRAFNWKKVLRKEKNGIAAIFGIFFLFQLSGAIAAPEKFHPVTFLADHLFWSVCALGSGLYYLLIKVISATTNWLENNSGTGRA</sequence>
<name>A0ABW7NAT5_9BACT</name>
<reference evidence="6 7" key="1">
    <citation type="journal article" date="2013" name="Int. J. Syst. Evol. Microbiol.">
        <title>Marinoscillum luteum sp. nov., isolated from marine sediment.</title>
        <authorList>
            <person name="Cha I.T."/>
            <person name="Park S.J."/>
            <person name="Kim S.J."/>
            <person name="Kim J.G."/>
            <person name="Jung M.Y."/>
            <person name="Shin K.S."/>
            <person name="Kwon K.K."/>
            <person name="Yang S.H."/>
            <person name="Seo Y.S."/>
            <person name="Rhee S.K."/>
        </authorList>
    </citation>
    <scope>NUCLEOTIDE SEQUENCE [LARGE SCALE GENOMIC DNA]</scope>
    <source>
        <strain evidence="6 7">KCTC 23939</strain>
    </source>
</reference>
<keyword evidence="3 5" id="KW-1133">Transmembrane helix</keyword>
<dbReference type="Gene3D" id="1.20.120.1630">
    <property type="match status" value="1"/>
</dbReference>
<dbReference type="Proteomes" id="UP001610063">
    <property type="component" value="Unassembled WGS sequence"/>
</dbReference>
<feature type="transmembrane region" description="Helical" evidence="5">
    <location>
        <begin position="12"/>
        <end position="29"/>
    </location>
</feature>
<dbReference type="Pfam" id="PF04191">
    <property type="entry name" value="PEMT"/>
    <property type="match status" value="1"/>
</dbReference>
<evidence type="ECO:0000313" key="6">
    <source>
        <dbReference type="EMBL" id="MFH6984698.1"/>
    </source>
</evidence>
<evidence type="ECO:0000313" key="7">
    <source>
        <dbReference type="Proteomes" id="UP001610063"/>
    </source>
</evidence>
<dbReference type="PANTHER" id="PTHR12714:SF9">
    <property type="entry name" value="PROTEIN-S-ISOPRENYLCYSTEINE O-METHYLTRANSFERASE"/>
    <property type="match status" value="1"/>
</dbReference>
<feature type="transmembrane region" description="Helical" evidence="5">
    <location>
        <begin position="185"/>
        <end position="205"/>
    </location>
</feature>
<dbReference type="InterPro" id="IPR007318">
    <property type="entry name" value="Phopholipid_MeTrfase"/>
</dbReference>
<dbReference type="GO" id="GO:0004671">
    <property type="term" value="F:protein C-terminal S-isoprenylcysteine carboxyl O-methyltransferase activity"/>
    <property type="evidence" value="ECO:0007669"/>
    <property type="project" value="UniProtKB-EC"/>
</dbReference>
<dbReference type="EC" id="2.1.1.100" evidence="6"/>
<keyword evidence="2 5" id="KW-0812">Transmembrane</keyword>
<evidence type="ECO:0000256" key="3">
    <source>
        <dbReference type="ARBA" id="ARBA00022989"/>
    </source>
</evidence>
<organism evidence="6 7">
    <name type="scientific">Marinoscillum luteum</name>
    <dbReference type="NCBI Taxonomy" id="861051"/>
    <lineage>
        <taxon>Bacteria</taxon>
        <taxon>Pseudomonadati</taxon>
        <taxon>Bacteroidota</taxon>
        <taxon>Cytophagia</taxon>
        <taxon>Cytophagales</taxon>
        <taxon>Reichenbachiellaceae</taxon>
        <taxon>Marinoscillum</taxon>
    </lineage>
</organism>